<dbReference type="Pfam" id="PF00234">
    <property type="entry name" value="Tryp_alpha_amyl"/>
    <property type="match status" value="1"/>
</dbReference>
<keyword evidence="5" id="KW-1015">Disulfide bond</keyword>
<feature type="domain" description="Bifunctional inhibitor/plant lipid transfer protein/seed storage helical" evidence="8">
    <location>
        <begin position="31"/>
        <end position="115"/>
    </location>
</feature>
<evidence type="ECO:0000313" key="9">
    <source>
        <dbReference type="EMBL" id="KAB2621819.1"/>
    </source>
</evidence>
<dbReference type="Gene3D" id="1.10.110.10">
    <property type="entry name" value="Plant lipid-transfer and hydrophobic proteins"/>
    <property type="match status" value="1"/>
</dbReference>
<feature type="signal peptide" evidence="7">
    <location>
        <begin position="1"/>
        <end position="20"/>
    </location>
</feature>
<comment type="similarity">
    <text evidence="2 6">Belongs to the plant LTP family.</text>
</comment>
<sequence>MANSLAFKLAFLALVCMVVGAPFSQATISSCSQVTQYVGPCIPYFKSGGAVPPACCQGIINLNGAARTTPDRRTACTCLVNTATTTSGLKPNLVSGLPGVRGVRLPYPMGPNTKCNRTFAP</sequence>
<keyword evidence="4 6" id="KW-0446">Lipid-binding</keyword>
<keyword evidence="7" id="KW-0732">Signal</keyword>
<proteinExistence type="inferred from homology"/>
<gene>
    <name evidence="9" type="ORF">D8674_024001</name>
</gene>
<reference evidence="10" key="2">
    <citation type="submission" date="2019-10" db="EMBL/GenBank/DDBJ databases">
        <title>A de novo genome assembly of a pear dwarfing rootstock.</title>
        <authorList>
            <person name="Wang F."/>
            <person name="Wang J."/>
            <person name="Li S."/>
            <person name="Zhang Y."/>
            <person name="Fang M."/>
            <person name="Ma L."/>
            <person name="Zhao Y."/>
            <person name="Jiang S."/>
        </authorList>
    </citation>
    <scope>NUCLEOTIDE SEQUENCE [LARGE SCALE GENOMIC DNA]</scope>
</reference>
<dbReference type="CDD" id="cd01960">
    <property type="entry name" value="nsLTP1"/>
    <property type="match status" value="1"/>
</dbReference>
<evidence type="ECO:0000256" key="7">
    <source>
        <dbReference type="SAM" id="SignalP"/>
    </source>
</evidence>
<evidence type="ECO:0000256" key="4">
    <source>
        <dbReference type="ARBA" id="ARBA00023121"/>
    </source>
</evidence>
<keyword evidence="10" id="KW-1185">Reference proteome</keyword>
<dbReference type="AlphaFoldDB" id="A0A5N5H1Q5"/>
<dbReference type="OrthoDB" id="1890443at2759"/>
<evidence type="ECO:0000313" key="10">
    <source>
        <dbReference type="Proteomes" id="UP000327157"/>
    </source>
</evidence>
<dbReference type="InterPro" id="IPR016140">
    <property type="entry name" value="Bifunc_inhib/LTP/seed_store"/>
</dbReference>
<evidence type="ECO:0000259" key="8">
    <source>
        <dbReference type="SMART" id="SM00499"/>
    </source>
</evidence>
<organism evidence="9 10">
    <name type="scientific">Pyrus ussuriensis x Pyrus communis</name>
    <dbReference type="NCBI Taxonomy" id="2448454"/>
    <lineage>
        <taxon>Eukaryota</taxon>
        <taxon>Viridiplantae</taxon>
        <taxon>Streptophyta</taxon>
        <taxon>Embryophyta</taxon>
        <taxon>Tracheophyta</taxon>
        <taxon>Spermatophyta</taxon>
        <taxon>Magnoliopsida</taxon>
        <taxon>eudicotyledons</taxon>
        <taxon>Gunneridae</taxon>
        <taxon>Pentapetalae</taxon>
        <taxon>rosids</taxon>
        <taxon>fabids</taxon>
        <taxon>Rosales</taxon>
        <taxon>Rosaceae</taxon>
        <taxon>Amygdaloideae</taxon>
        <taxon>Maleae</taxon>
        <taxon>Pyrus</taxon>
    </lineage>
</organism>
<dbReference type="PANTHER" id="PTHR33076">
    <property type="entry name" value="NON-SPECIFIC LIPID-TRANSFER PROTEIN 2-RELATED"/>
    <property type="match status" value="1"/>
</dbReference>
<dbReference type="PRINTS" id="PR00382">
    <property type="entry name" value="LIPIDTRNSFER"/>
</dbReference>
<dbReference type="Proteomes" id="UP000327157">
    <property type="component" value="Chromosome 4"/>
</dbReference>
<dbReference type="SUPFAM" id="SSF47699">
    <property type="entry name" value="Bifunctional inhibitor/lipid-transfer protein/seed storage 2S albumin"/>
    <property type="match status" value="1"/>
</dbReference>
<evidence type="ECO:0000256" key="2">
    <source>
        <dbReference type="ARBA" id="ARBA00009748"/>
    </source>
</evidence>
<dbReference type="InterPro" id="IPR000528">
    <property type="entry name" value="Plant_nsLTP"/>
</dbReference>
<comment type="caution">
    <text evidence="9">The sequence shown here is derived from an EMBL/GenBank/DDBJ whole genome shotgun (WGS) entry which is preliminary data.</text>
</comment>
<evidence type="ECO:0000256" key="6">
    <source>
        <dbReference type="RuleBase" id="RU000628"/>
    </source>
</evidence>
<protein>
    <recommendedName>
        <fullName evidence="6">Non-specific lipid-transfer protein</fullName>
    </recommendedName>
</protein>
<evidence type="ECO:0000256" key="1">
    <source>
        <dbReference type="ARBA" id="ARBA00003211"/>
    </source>
</evidence>
<dbReference type="GO" id="GO:0006869">
    <property type="term" value="P:lipid transport"/>
    <property type="evidence" value="ECO:0007669"/>
    <property type="project" value="InterPro"/>
</dbReference>
<accession>A0A5N5H1Q5</accession>
<keyword evidence="3 6" id="KW-0813">Transport</keyword>
<comment type="function">
    <text evidence="1 6">Plant non-specific lipid-transfer proteins transfer phospholipids as well as galactolipids across membranes. May play a role in wax or cutin deposition in the cell walls of expanding epidermal cells and certain secretory tissues.</text>
</comment>
<reference evidence="9 10" key="1">
    <citation type="submission" date="2019-09" db="EMBL/GenBank/DDBJ databases">
        <authorList>
            <person name="Ou C."/>
        </authorList>
    </citation>
    <scope>NUCLEOTIDE SEQUENCE [LARGE SCALE GENOMIC DNA]</scope>
    <source>
        <strain evidence="9">S2</strain>
        <tissue evidence="9">Leaf</tissue>
    </source>
</reference>
<name>A0A5N5H1Q5_9ROSA</name>
<dbReference type="InterPro" id="IPR036312">
    <property type="entry name" value="Bifun_inhib/LTP/seed_sf"/>
</dbReference>
<dbReference type="EMBL" id="SMOL01000231">
    <property type="protein sequence ID" value="KAB2621819.1"/>
    <property type="molecule type" value="Genomic_DNA"/>
</dbReference>
<dbReference type="GO" id="GO:0008289">
    <property type="term" value="F:lipid binding"/>
    <property type="evidence" value="ECO:0007669"/>
    <property type="project" value="UniProtKB-KW"/>
</dbReference>
<evidence type="ECO:0000256" key="5">
    <source>
        <dbReference type="ARBA" id="ARBA00023157"/>
    </source>
</evidence>
<reference evidence="9 10" key="3">
    <citation type="submission" date="2019-11" db="EMBL/GenBank/DDBJ databases">
        <title>A de novo genome assembly of a pear dwarfing rootstock.</title>
        <authorList>
            <person name="Wang F."/>
            <person name="Wang J."/>
            <person name="Li S."/>
            <person name="Zhang Y."/>
            <person name="Fang M."/>
            <person name="Ma L."/>
            <person name="Zhao Y."/>
            <person name="Jiang S."/>
        </authorList>
    </citation>
    <scope>NUCLEOTIDE SEQUENCE [LARGE SCALE GENOMIC DNA]</scope>
    <source>
        <strain evidence="9">S2</strain>
        <tissue evidence="9">Leaf</tissue>
    </source>
</reference>
<dbReference type="SMART" id="SM00499">
    <property type="entry name" value="AAI"/>
    <property type="match status" value="1"/>
</dbReference>
<evidence type="ECO:0000256" key="3">
    <source>
        <dbReference type="ARBA" id="ARBA00022448"/>
    </source>
</evidence>
<feature type="chain" id="PRO_5024392745" description="Non-specific lipid-transfer protein" evidence="7">
    <location>
        <begin position="21"/>
        <end position="121"/>
    </location>
</feature>